<dbReference type="HAMAP" id="MF_00116">
    <property type="entry name" value="dUTPase_bact"/>
    <property type="match status" value="1"/>
</dbReference>
<dbReference type="GO" id="GO:0046081">
    <property type="term" value="P:dUTP catabolic process"/>
    <property type="evidence" value="ECO:0007669"/>
    <property type="project" value="InterPro"/>
</dbReference>
<feature type="region of interest" description="Disordered" evidence="8">
    <location>
        <begin position="133"/>
        <end position="152"/>
    </location>
</feature>
<evidence type="ECO:0000256" key="4">
    <source>
        <dbReference type="ARBA" id="ARBA00022723"/>
    </source>
</evidence>
<evidence type="ECO:0000256" key="7">
    <source>
        <dbReference type="ARBA" id="ARBA00023080"/>
    </source>
</evidence>
<evidence type="ECO:0000256" key="3">
    <source>
        <dbReference type="ARBA" id="ARBA00012379"/>
    </source>
</evidence>
<keyword evidence="5" id="KW-0378">Hydrolase</keyword>
<evidence type="ECO:0000259" key="9">
    <source>
        <dbReference type="Pfam" id="PF00692"/>
    </source>
</evidence>
<evidence type="ECO:0000256" key="8">
    <source>
        <dbReference type="SAM" id="MobiDB-lite"/>
    </source>
</evidence>
<dbReference type="NCBIfam" id="NF001862">
    <property type="entry name" value="PRK00601.1"/>
    <property type="match status" value="1"/>
</dbReference>
<evidence type="ECO:0000256" key="1">
    <source>
        <dbReference type="ARBA" id="ARBA00001946"/>
    </source>
</evidence>
<dbReference type="EMBL" id="CAFBPZ010000098">
    <property type="protein sequence ID" value="CAB5041175.1"/>
    <property type="molecule type" value="Genomic_DNA"/>
</dbReference>
<dbReference type="PANTHER" id="PTHR11241">
    <property type="entry name" value="DEOXYURIDINE 5'-TRIPHOSPHATE NUCLEOTIDOHYDROLASE"/>
    <property type="match status" value="1"/>
</dbReference>
<dbReference type="EMBL" id="CAFBMC010000045">
    <property type="protein sequence ID" value="CAB4900537.1"/>
    <property type="molecule type" value="Genomic_DNA"/>
</dbReference>
<dbReference type="NCBIfam" id="TIGR00576">
    <property type="entry name" value="dut"/>
    <property type="match status" value="1"/>
</dbReference>
<evidence type="ECO:0000256" key="2">
    <source>
        <dbReference type="ARBA" id="ARBA00006581"/>
    </source>
</evidence>
<sequence length="152" mass="16045">MKVQVLIQRLDEHLPLPTYEHPGDAGMDIFARVDVTLKPGERVLVPTGIALALSPGFAAFVHPRSGLALRQGLGMVNAPGVIDAGYRGEIGVIVINHDQHETITLARGDRIAQLVIAPVSQAELIEVSELPGSHRGQGGFGSTGTRATTVDS</sequence>
<keyword evidence="4" id="KW-0479">Metal-binding</keyword>
<dbReference type="InterPro" id="IPR029054">
    <property type="entry name" value="dUTPase-like"/>
</dbReference>
<comment type="cofactor">
    <cofactor evidence="1">
        <name>Mg(2+)</name>
        <dbReference type="ChEBI" id="CHEBI:18420"/>
    </cofactor>
</comment>
<dbReference type="Pfam" id="PF00692">
    <property type="entry name" value="dUTPase"/>
    <property type="match status" value="1"/>
</dbReference>
<dbReference type="GO" id="GO:0000287">
    <property type="term" value="F:magnesium ion binding"/>
    <property type="evidence" value="ECO:0007669"/>
    <property type="project" value="InterPro"/>
</dbReference>
<dbReference type="GO" id="GO:0004170">
    <property type="term" value="F:dUTP diphosphatase activity"/>
    <property type="evidence" value="ECO:0007669"/>
    <property type="project" value="UniProtKB-EC"/>
</dbReference>
<dbReference type="EC" id="3.6.1.23" evidence="3"/>
<reference evidence="11" key="1">
    <citation type="submission" date="2020-05" db="EMBL/GenBank/DDBJ databases">
        <authorList>
            <person name="Chiriac C."/>
            <person name="Salcher M."/>
            <person name="Ghai R."/>
            <person name="Kavagutti S V."/>
        </authorList>
    </citation>
    <scope>NUCLEOTIDE SEQUENCE</scope>
</reference>
<proteinExistence type="inferred from homology"/>
<dbReference type="AlphaFoldDB" id="A0A6J7SIR5"/>
<feature type="domain" description="dUTPase-like" evidence="9">
    <location>
        <begin position="14"/>
        <end position="144"/>
    </location>
</feature>
<keyword evidence="6" id="KW-0460">Magnesium</keyword>
<dbReference type="FunFam" id="2.70.40.10:FF:000008">
    <property type="entry name" value="Deoxyuridine 5'-triphosphate nucleotidohydrolase"/>
    <property type="match status" value="1"/>
</dbReference>
<evidence type="ECO:0000256" key="6">
    <source>
        <dbReference type="ARBA" id="ARBA00022842"/>
    </source>
</evidence>
<organism evidence="11">
    <name type="scientific">freshwater metagenome</name>
    <dbReference type="NCBI Taxonomy" id="449393"/>
    <lineage>
        <taxon>unclassified sequences</taxon>
        <taxon>metagenomes</taxon>
        <taxon>ecological metagenomes</taxon>
    </lineage>
</organism>
<evidence type="ECO:0000313" key="11">
    <source>
        <dbReference type="EMBL" id="CAB5041175.1"/>
    </source>
</evidence>
<dbReference type="PANTHER" id="PTHR11241:SF0">
    <property type="entry name" value="DEOXYURIDINE 5'-TRIPHOSPHATE NUCLEOTIDOHYDROLASE"/>
    <property type="match status" value="1"/>
</dbReference>
<name>A0A6J7SIR5_9ZZZZ</name>
<keyword evidence="7" id="KW-0546">Nucleotide metabolism</keyword>
<dbReference type="InterPro" id="IPR008181">
    <property type="entry name" value="dUTPase"/>
</dbReference>
<dbReference type="InterPro" id="IPR036157">
    <property type="entry name" value="dUTPase-like_sf"/>
</dbReference>
<protein>
    <recommendedName>
        <fullName evidence="3">dUTP diphosphatase</fullName>
        <ecNumber evidence="3">3.6.1.23</ecNumber>
    </recommendedName>
</protein>
<dbReference type="InterPro" id="IPR033704">
    <property type="entry name" value="dUTPase_trimeric"/>
</dbReference>
<comment type="similarity">
    <text evidence="2">Belongs to the dUTPase family.</text>
</comment>
<dbReference type="SUPFAM" id="SSF51283">
    <property type="entry name" value="dUTPase-like"/>
    <property type="match status" value="1"/>
</dbReference>
<accession>A0A6J7SIR5</accession>
<dbReference type="Gene3D" id="2.70.40.10">
    <property type="match status" value="1"/>
</dbReference>
<gene>
    <name evidence="10" type="ORF">UFOPK3495_00930</name>
    <name evidence="11" type="ORF">UFOPK4237_01267</name>
</gene>
<dbReference type="GO" id="GO:0006226">
    <property type="term" value="P:dUMP biosynthetic process"/>
    <property type="evidence" value="ECO:0007669"/>
    <property type="project" value="InterPro"/>
</dbReference>
<evidence type="ECO:0000313" key="10">
    <source>
        <dbReference type="EMBL" id="CAB4900537.1"/>
    </source>
</evidence>
<dbReference type="CDD" id="cd07557">
    <property type="entry name" value="trimeric_dUTPase"/>
    <property type="match status" value="1"/>
</dbReference>
<evidence type="ECO:0000256" key="5">
    <source>
        <dbReference type="ARBA" id="ARBA00022801"/>
    </source>
</evidence>
<feature type="compositionally biased region" description="Polar residues" evidence="8">
    <location>
        <begin position="143"/>
        <end position="152"/>
    </location>
</feature>